<evidence type="ECO:0000256" key="2">
    <source>
        <dbReference type="ARBA" id="ARBA00012925"/>
    </source>
</evidence>
<feature type="domain" description="Alpha-carbonic anhydrase" evidence="9">
    <location>
        <begin position="43"/>
        <end position="303"/>
    </location>
</feature>
<dbReference type="InterPro" id="IPR001148">
    <property type="entry name" value="CA_dom"/>
</dbReference>
<protein>
    <recommendedName>
        <fullName evidence="2 7">Carbonic anhydrase</fullName>
        <ecNumber evidence="2 7">4.2.1.1</ecNumber>
    </recommendedName>
</protein>
<keyword evidence="3 7" id="KW-0479">Metal-binding</keyword>
<organism evidence="10 11">
    <name type="scientific">Aldrovandia affinis</name>
    <dbReference type="NCBI Taxonomy" id="143900"/>
    <lineage>
        <taxon>Eukaryota</taxon>
        <taxon>Metazoa</taxon>
        <taxon>Chordata</taxon>
        <taxon>Craniata</taxon>
        <taxon>Vertebrata</taxon>
        <taxon>Euteleostomi</taxon>
        <taxon>Actinopterygii</taxon>
        <taxon>Neopterygii</taxon>
        <taxon>Teleostei</taxon>
        <taxon>Notacanthiformes</taxon>
        <taxon>Halosauridae</taxon>
        <taxon>Aldrovandia</taxon>
    </lineage>
</organism>
<evidence type="ECO:0000313" key="11">
    <source>
        <dbReference type="Proteomes" id="UP001221898"/>
    </source>
</evidence>
<comment type="catalytic activity">
    <reaction evidence="7">
        <text>hydrogencarbonate + H(+) = CO2 + H2O</text>
        <dbReference type="Rhea" id="RHEA:10748"/>
        <dbReference type="ChEBI" id="CHEBI:15377"/>
        <dbReference type="ChEBI" id="CHEBI:15378"/>
        <dbReference type="ChEBI" id="CHEBI:16526"/>
        <dbReference type="ChEBI" id="CHEBI:17544"/>
        <dbReference type="EC" id="4.2.1.1"/>
    </reaction>
</comment>
<keyword evidence="6 7" id="KW-0456">Lyase</keyword>
<feature type="compositionally biased region" description="Polar residues" evidence="8">
    <location>
        <begin position="440"/>
        <end position="468"/>
    </location>
</feature>
<feature type="region of interest" description="Disordered" evidence="8">
    <location>
        <begin position="320"/>
        <end position="345"/>
    </location>
</feature>
<evidence type="ECO:0000256" key="4">
    <source>
        <dbReference type="ARBA" id="ARBA00022833"/>
    </source>
</evidence>
<evidence type="ECO:0000256" key="1">
    <source>
        <dbReference type="ARBA" id="ARBA00010718"/>
    </source>
</evidence>
<keyword evidence="4 7" id="KW-0862">Zinc</keyword>
<dbReference type="InterPro" id="IPR036398">
    <property type="entry name" value="CA_dom_sf"/>
</dbReference>
<reference evidence="10" key="1">
    <citation type="journal article" date="2023" name="Science">
        <title>Genome structures resolve the early diversification of teleost fishes.</title>
        <authorList>
            <person name="Parey E."/>
            <person name="Louis A."/>
            <person name="Montfort J."/>
            <person name="Bouchez O."/>
            <person name="Roques C."/>
            <person name="Iampietro C."/>
            <person name="Lluch J."/>
            <person name="Castinel A."/>
            <person name="Donnadieu C."/>
            <person name="Desvignes T."/>
            <person name="Floi Bucao C."/>
            <person name="Jouanno E."/>
            <person name="Wen M."/>
            <person name="Mejri S."/>
            <person name="Dirks R."/>
            <person name="Jansen H."/>
            <person name="Henkel C."/>
            <person name="Chen W.J."/>
            <person name="Zahm M."/>
            <person name="Cabau C."/>
            <person name="Klopp C."/>
            <person name="Thompson A.W."/>
            <person name="Robinson-Rechavi M."/>
            <person name="Braasch I."/>
            <person name="Lecointre G."/>
            <person name="Bobe J."/>
            <person name="Postlethwait J.H."/>
            <person name="Berthelot C."/>
            <person name="Roest Crollius H."/>
            <person name="Guiguen Y."/>
        </authorList>
    </citation>
    <scope>NUCLEOTIDE SEQUENCE</scope>
    <source>
        <strain evidence="10">NC1722</strain>
    </source>
</reference>
<proteinExistence type="inferred from homology"/>
<dbReference type="InterPro" id="IPR023561">
    <property type="entry name" value="Carbonic_anhydrase_a-class"/>
</dbReference>
<evidence type="ECO:0000256" key="8">
    <source>
        <dbReference type="SAM" id="MobiDB-lite"/>
    </source>
</evidence>
<dbReference type="SMART" id="SM01057">
    <property type="entry name" value="Carb_anhydrase"/>
    <property type="match status" value="1"/>
</dbReference>
<dbReference type="PROSITE" id="PS51144">
    <property type="entry name" value="ALPHA_CA_2"/>
    <property type="match status" value="1"/>
</dbReference>
<gene>
    <name evidence="10" type="ORF">AAFF_G00223560</name>
</gene>
<keyword evidence="5" id="KW-0325">Glycoprotein</keyword>
<dbReference type="PROSITE" id="PS00162">
    <property type="entry name" value="ALPHA_CA_1"/>
    <property type="match status" value="1"/>
</dbReference>
<evidence type="ECO:0000259" key="9">
    <source>
        <dbReference type="PROSITE" id="PS51144"/>
    </source>
</evidence>
<comment type="similarity">
    <text evidence="1 7">Belongs to the alpha-carbonic anhydrase family.</text>
</comment>
<dbReference type="SUPFAM" id="SSF51069">
    <property type="entry name" value="Carbonic anhydrase"/>
    <property type="match status" value="1"/>
</dbReference>
<dbReference type="PANTHER" id="PTHR18952">
    <property type="entry name" value="CARBONIC ANHYDRASE"/>
    <property type="match status" value="1"/>
</dbReference>
<evidence type="ECO:0000256" key="6">
    <source>
        <dbReference type="ARBA" id="ARBA00023239"/>
    </source>
</evidence>
<dbReference type="GO" id="GO:0008270">
    <property type="term" value="F:zinc ion binding"/>
    <property type="evidence" value="ECO:0007669"/>
    <property type="project" value="UniProtKB-UniRule"/>
</dbReference>
<keyword evidence="11" id="KW-1185">Reference proteome</keyword>
<feature type="region of interest" description="Disordered" evidence="8">
    <location>
        <begin position="437"/>
        <end position="468"/>
    </location>
</feature>
<evidence type="ECO:0000256" key="7">
    <source>
        <dbReference type="RuleBase" id="RU367011"/>
    </source>
</evidence>
<dbReference type="InterPro" id="IPR018338">
    <property type="entry name" value="Carbonic_anhydrase_a-class_CS"/>
</dbReference>
<sequence length="490" mass="55564">MLLQCSYMLFLVSMKKKMHTRYLETPPIFLVLTLLLATASHGATWTYTGPDGEQHWPKQYPFCGGIFQSPIDLHTHLFRYDPTLAPVKVWNYDLSIQEQLSLGNNGHSVQLSLPPSMHLSVGLAHRYSAAQLHLHWGSPSMPAGSEHTVNGKQFAAEMHIVHFNSDKYPNVSTAAYKSDGLAVLGVLIEVGKFNPGFDLFLKYLSSIRYKDQKIQVPAFNIRNLLPARLDEFYRYDGSLTTPPCYPSVLWTVFRTPITISHGQFQDLASTLYSSSVQDSILTTLNGNYRRPKRPDDRVVLVSFQDGRLLHAPLTVASPPEAAEPRANQHQEPAQPRPDQEQTPEAGWKVPASRGMRAPFPHWNSPRAPVLLEDELCYVALERNARRQLRRNHGGGLVEALRDTVFPELNLRSYLACRSNLALPTMRHILRTRPSDEANELDQSLTRAITTPRKSYPTNRGGHTQSTMQNQIQYRAKARWHHGPLHEEWED</sequence>
<comment type="cofactor">
    <cofactor evidence="7">
        <name>Zn(2+)</name>
        <dbReference type="ChEBI" id="CHEBI:29105"/>
    </cofactor>
</comment>
<dbReference type="Pfam" id="PF00194">
    <property type="entry name" value="Carb_anhydrase"/>
    <property type="match status" value="1"/>
</dbReference>
<comment type="caution">
    <text evidence="10">The sequence shown here is derived from an EMBL/GenBank/DDBJ whole genome shotgun (WGS) entry which is preliminary data.</text>
</comment>
<evidence type="ECO:0000256" key="3">
    <source>
        <dbReference type="ARBA" id="ARBA00022723"/>
    </source>
</evidence>
<evidence type="ECO:0000313" key="10">
    <source>
        <dbReference type="EMBL" id="KAJ8417513.1"/>
    </source>
</evidence>
<dbReference type="PANTHER" id="PTHR18952:SF19">
    <property type="entry name" value="CARBONIC ANHYDRASE 12"/>
    <property type="match status" value="1"/>
</dbReference>
<dbReference type="AlphaFoldDB" id="A0AAD7TBX6"/>
<dbReference type="Proteomes" id="UP001221898">
    <property type="component" value="Unassembled WGS sequence"/>
</dbReference>
<dbReference type="EMBL" id="JAINUG010000003">
    <property type="protein sequence ID" value="KAJ8417513.1"/>
    <property type="molecule type" value="Genomic_DNA"/>
</dbReference>
<dbReference type="Gene3D" id="3.10.200.10">
    <property type="entry name" value="Alpha carbonic anhydrase"/>
    <property type="match status" value="1"/>
</dbReference>
<evidence type="ECO:0000256" key="5">
    <source>
        <dbReference type="ARBA" id="ARBA00023180"/>
    </source>
</evidence>
<name>A0AAD7TBX6_9TELE</name>
<dbReference type="FunFam" id="3.10.200.10:FF:000003">
    <property type="entry name" value="Carbonic anhydrase 12"/>
    <property type="match status" value="1"/>
</dbReference>
<comment type="function">
    <text evidence="7">Reversible hydration of carbon dioxide.</text>
</comment>
<dbReference type="GO" id="GO:0005886">
    <property type="term" value="C:plasma membrane"/>
    <property type="evidence" value="ECO:0007669"/>
    <property type="project" value="TreeGrafter"/>
</dbReference>
<dbReference type="EC" id="4.2.1.1" evidence="2 7"/>
<dbReference type="GO" id="GO:0004089">
    <property type="term" value="F:carbonate dehydratase activity"/>
    <property type="evidence" value="ECO:0007669"/>
    <property type="project" value="UniProtKB-UniRule"/>
</dbReference>
<accession>A0AAD7TBX6</accession>